<protein>
    <submittedName>
        <fullName evidence="2">AAA family ATPase</fullName>
    </submittedName>
</protein>
<reference evidence="2 3" key="1">
    <citation type="submission" date="2018-08" db="EMBL/GenBank/DDBJ databases">
        <title>A genome reference for cultivated species of the human gut microbiota.</title>
        <authorList>
            <person name="Zou Y."/>
            <person name="Xue W."/>
            <person name="Luo G."/>
        </authorList>
    </citation>
    <scope>NUCLEOTIDE SEQUENCE [LARGE SCALE GENOMIC DNA]</scope>
    <source>
        <strain evidence="2 3">AM12-10</strain>
    </source>
</reference>
<keyword evidence="1" id="KW-0472">Membrane</keyword>
<keyword evidence="1" id="KW-1133">Transmembrane helix</keyword>
<organism evidence="2 3">
    <name type="scientific">Bifidobacterium bifidum</name>
    <dbReference type="NCBI Taxonomy" id="1681"/>
    <lineage>
        <taxon>Bacteria</taxon>
        <taxon>Bacillati</taxon>
        <taxon>Actinomycetota</taxon>
        <taxon>Actinomycetes</taxon>
        <taxon>Bifidobacteriales</taxon>
        <taxon>Bifidobacteriaceae</taxon>
        <taxon>Bifidobacterium</taxon>
    </lineage>
</organism>
<feature type="transmembrane region" description="Helical" evidence="1">
    <location>
        <begin position="234"/>
        <end position="256"/>
    </location>
</feature>
<evidence type="ECO:0000313" key="3">
    <source>
        <dbReference type="Proteomes" id="UP000283727"/>
    </source>
</evidence>
<name>A0A415C364_BIFBI</name>
<dbReference type="RefSeq" id="WP_117658503.1">
    <property type="nucleotide sequence ID" value="NZ_JAQECX010000005.1"/>
</dbReference>
<comment type="caution">
    <text evidence="2">The sequence shown here is derived from an EMBL/GenBank/DDBJ whole genome shotgun (WGS) entry which is preliminary data.</text>
</comment>
<sequence>MVETWHELHRTLQQVDPDELRAIGESVPENLAGTTMLLVRRGSEPVREYVYGATRELERAGTLAGFSATPLEGDAEPELPDTIRAVRHPIIPWRARLNSKSTMEKMRTDVSGMRKSIEAAMPPDSYVSVTIRPQGYFEQSRIRNWVADEHATVEDGNELVSANTMCARVSVGCADDAQARSLTERVGQTMFPLLSNMSSHRSMPRFGLLALSAGLSLAMIPLCVISPVNMRMFLVMEGVVAAFVVVPALLGMLLQARARRIVKDGGSASLFYRIPPHYYGCCLMAAAYVALMLLPVPWWVLPAPMLLTVVCAARWRTRTLWDDIMQYPRRYYWLRRKRKATDADAETKLGNRDPRIFATGYGPQRSTIILAPLTVVGLYTPVGSSGAMKQDLHPVPEILSHDGLYLGKDQTGRDCCIPAGELFGGIAIFGAAGRGKSVLAHGIMQWADLHRDDTSRMDWGPDSRIIDFEMKDDSGASAMNRFRERNNLRRGRVSYIADPASPCPDLLGMLDGRDARQTAADIATGMQFAFEPGDILNDSLRVITTGMTIAIAVQRHIERNGNPGDGPSDVISRIHQLEPACPGAAQARDQASPIGWCVMALGGSDGQAGSMRALGKVCGALALETQDPDMILAAKAAEQLYGRPDEQGRNRLTNQQILQKTNASLNKVDQFLGCEHMFTSRRARITWEQVLSRPGDYHFVLSDRRRPDGTLCQLPDGMNRKIGKWMMRRLWAAAKRDCQDWKDAGRHTMFVCDELSLLANADDTILREMKDQGRSFGWINVFATQYPTQLPPLLLTSVMGYSTFISFDNTDPDMAARTAQRLTGRDGLDGWDAAAVQNLPLYAAAVRTRAKEQLQPAFIVNVENFDRA</sequence>
<evidence type="ECO:0000256" key="1">
    <source>
        <dbReference type="SAM" id="Phobius"/>
    </source>
</evidence>
<dbReference type="AlphaFoldDB" id="A0A415C364"/>
<feature type="transmembrane region" description="Helical" evidence="1">
    <location>
        <begin position="206"/>
        <end position="228"/>
    </location>
</feature>
<accession>A0A415C364</accession>
<gene>
    <name evidence="2" type="ORF">DW137_09905</name>
</gene>
<dbReference type="SUPFAM" id="SSF52540">
    <property type="entry name" value="P-loop containing nucleoside triphosphate hydrolases"/>
    <property type="match status" value="1"/>
</dbReference>
<dbReference type="Gene3D" id="3.40.50.300">
    <property type="entry name" value="P-loop containing nucleotide triphosphate hydrolases"/>
    <property type="match status" value="1"/>
</dbReference>
<dbReference type="InterPro" id="IPR027417">
    <property type="entry name" value="P-loop_NTPase"/>
</dbReference>
<evidence type="ECO:0000313" key="2">
    <source>
        <dbReference type="EMBL" id="RHJ22121.1"/>
    </source>
</evidence>
<keyword evidence="1" id="KW-0812">Transmembrane</keyword>
<dbReference type="EMBL" id="QRLR01000006">
    <property type="protein sequence ID" value="RHJ22121.1"/>
    <property type="molecule type" value="Genomic_DNA"/>
</dbReference>
<feature type="transmembrane region" description="Helical" evidence="1">
    <location>
        <begin position="277"/>
        <end position="301"/>
    </location>
</feature>
<proteinExistence type="predicted"/>
<dbReference type="Proteomes" id="UP000283727">
    <property type="component" value="Unassembled WGS sequence"/>
</dbReference>